<dbReference type="VEuPathDB" id="PlasmoDB:PVW1_020006600"/>
<dbReference type="AlphaFoldDB" id="A0A565A518"/>
<dbReference type="Proteomes" id="UP000220605">
    <property type="component" value="Unassembled WGS sequence"/>
</dbReference>
<feature type="compositionally biased region" description="Basic and acidic residues" evidence="1">
    <location>
        <begin position="267"/>
        <end position="280"/>
    </location>
</feature>
<evidence type="ECO:0000256" key="1">
    <source>
        <dbReference type="SAM" id="MobiDB-lite"/>
    </source>
</evidence>
<protein>
    <submittedName>
        <fullName evidence="2">VIR protein</fullName>
    </submittedName>
</protein>
<dbReference type="EMBL" id="FLZR02000018">
    <property type="protein sequence ID" value="VUZ99892.1"/>
    <property type="molecule type" value="Genomic_DNA"/>
</dbReference>
<dbReference type="VEuPathDB" id="PlasmoDB:PVPAM_000035700"/>
<accession>A0A565A518</accession>
<feature type="region of interest" description="Disordered" evidence="1">
    <location>
        <begin position="242"/>
        <end position="330"/>
    </location>
</feature>
<evidence type="ECO:0000313" key="2">
    <source>
        <dbReference type="EMBL" id="VUZ99892.1"/>
    </source>
</evidence>
<sequence length="462" mass="52254">MAECQSGSAEYLNHACYTYLNDKFKNTTIGESSKEYFDKVYDIFKGKDSRHFLYHPLLLELITYTSDDGVFILADKSIACNFLNYLLNDKLRNTGYQYNNISHYDIYKKFVKDFYIERHGKLHQDKSCSVYIKDIEDAIFKRMATLYQLYDDYNDLKKNNKKFESKECDKLGKFASFFNEIARTHGKNDDELLKKLKDLKNLIEGKISSFYDTCNTKISFFHLPEPSSQDQKITAPALSQANVHPDPALTSHGAQQNLQETSILRENSPEKREKEVREDLYTSSSSDHSEELTSINASHHSPGSVSLSTWESEDSPRIPESDTRHVSGSFHRLGRSHAQIPEEPDLLMKEGRGNIEGETYQPDYRPFNLGAKEGGVSGILSSIGGVLGEVDPAPVLGVSGGMGVLFILFKYTPVGSFFGGRRGRFRQIPRSFGGFPPDFANFHEYEGGHIGYGAMNIPHLAE</sequence>
<organism evidence="2">
    <name type="scientific">Plasmodium vivax</name>
    <name type="common">malaria parasite P. vivax</name>
    <dbReference type="NCBI Taxonomy" id="5855"/>
    <lineage>
        <taxon>Eukaryota</taxon>
        <taxon>Sar</taxon>
        <taxon>Alveolata</taxon>
        <taxon>Apicomplexa</taxon>
        <taxon>Aconoidasida</taxon>
        <taxon>Haemosporida</taxon>
        <taxon>Plasmodiidae</taxon>
        <taxon>Plasmodium</taxon>
        <taxon>Plasmodium (Plasmodium)</taxon>
    </lineage>
</organism>
<proteinExistence type="predicted"/>
<reference evidence="2" key="1">
    <citation type="submission" date="2016-07" db="EMBL/GenBank/DDBJ databases">
        <authorList>
            <consortium name="Pathogen Informatics"/>
        </authorList>
    </citation>
    <scope>NUCLEOTIDE SEQUENCE</scope>
</reference>
<feature type="compositionally biased region" description="Polar residues" evidence="1">
    <location>
        <begin position="252"/>
        <end position="265"/>
    </location>
</feature>
<dbReference type="Pfam" id="PF05795">
    <property type="entry name" value="Plasmodium_Vir"/>
    <property type="match status" value="1"/>
</dbReference>
<feature type="compositionally biased region" description="Basic and acidic residues" evidence="1">
    <location>
        <begin position="314"/>
        <end position="325"/>
    </location>
</feature>
<dbReference type="VEuPathDB" id="PlasmoDB:PVP01_0006050"/>
<gene>
    <name evidence="2" type="ORF">PVP01_0006050</name>
</gene>
<dbReference type="InterPro" id="IPR008780">
    <property type="entry name" value="Plasmodium_Vir"/>
</dbReference>
<feature type="compositionally biased region" description="Polar residues" evidence="1">
    <location>
        <begin position="295"/>
        <end position="310"/>
    </location>
</feature>
<name>A0A565A518_PLAVI</name>